<gene>
    <name evidence="1" type="ORF">NV381_31630</name>
</gene>
<protein>
    <submittedName>
        <fullName evidence="1">Uncharacterized protein</fullName>
    </submittedName>
</protein>
<sequence>MKTYEVIIPSHFFGIELSRLYQAKSAGEAKYKYWLSHADAYGMTFGKFVKMVKCHRAYVSE</sequence>
<organism evidence="1 2">
    <name type="scientific">Paenibacillus radicis</name>
    <name type="common">ex Xue et al. 2023</name>
    <dbReference type="NCBI Taxonomy" id="2972489"/>
    <lineage>
        <taxon>Bacteria</taxon>
        <taxon>Bacillati</taxon>
        <taxon>Bacillota</taxon>
        <taxon>Bacilli</taxon>
        <taxon>Bacillales</taxon>
        <taxon>Paenibacillaceae</taxon>
        <taxon>Paenibacillus</taxon>
    </lineage>
</organism>
<keyword evidence="2" id="KW-1185">Reference proteome</keyword>
<evidence type="ECO:0000313" key="1">
    <source>
        <dbReference type="EMBL" id="MCR8635767.1"/>
    </source>
</evidence>
<dbReference type="Proteomes" id="UP001300012">
    <property type="component" value="Unassembled WGS sequence"/>
</dbReference>
<dbReference type="EMBL" id="JANQBD010000031">
    <property type="protein sequence ID" value="MCR8635767.1"/>
    <property type="molecule type" value="Genomic_DNA"/>
</dbReference>
<dbReference type="RefSeq" id="WP_258217312.1">
    <property type="nucleotide sequence ID" value="NZ_JANQBD010000031.1"/>
</dbReference>
<accession>A0ABT1YRH1</accession>
<proteinExistence type="predicted"/>
<evidence type="ECO:0000313" key="2">
    <source>
        <dbReference type="Proteomes" id="UP001300012"/>
    </source>
</evidence>
<reference evidence="1 2" key="1">
    <citation type="submission" date="2022-08" db="EMBL/GenBank/DDBJ databases">
        <title>Paenibacillus endoradicis sp. nov., Paenibacillus radicibacter sp. nov and Paenibacillus pararadicis sp. nov., three cold-adapted plant growth-promoting bacteria isolated from root of Larix gmelinii in Great Khingan.</title>
        <authorList>
            <person name="Xue H."/>
        </authorList>
    </citation>
    <scope>NUCLEOTIDE SEQUENCE [LARGE SCALE GENOMIC DNA]</scope>
    <source>
        <strain evidence="1 2">N5-1-1-5</strain>
    </source>
</reference>
<name>A0ABT1YRH1_9BACL</name>
<comment type="caution">
    <text evidence="1">The sequence shown here is derived from an EMBL/GenBank/DDBJ whole genome shotgun (WGS) entry which is preliminary data.</text>
</comment>